<sequence length="209" mass="24022">HRISLNRDIARHKNRVHGILLMAGIRPGHTDIFGPAGRGFLKDLKNLSDSNRYNLESHLNIIDALEVERAQITKKVEKLCKVDKQAMLLTSIKGVSYYGAMVVKTELGDFNRFPDEKRICGYAGLVPRTMQSGEHTYQGRIIKECNQNLKWILNQCVHSHIRFCPESPITKLYYRVMAKHGKAKATVAASRKMLTCMWNMIMRNETFKY</sequence>
<name>X1MLU3_9ZZZZ</name>
<protein>
    <recommendedName>
        <fullName evidence="2">Transposase IS116/IS110/IS902 C-terminal domain-containing protein</fullName>
    </recommendedName>
</protein>
<dbReference type="Pfam" id="PF02371">
    <property type="entry name" value="Transposase_20"/>
    <property type="match status" value="1"/>
</dbReference>
<dbReference type="AlphaFoldDB" id="X1MLU3"/>
<dbReference type="GO" id="GO:0006313">
    <property type="term" value="P:DNA transposition"/>
    <property type="evidence" value="ECO:0007669"/>
    <property type="project" value="InterPro"/>
</dbReference>
<feature type="domain" description="Transposase IS116/IS110/IS902 C-terminal" evidence="2">
    <location>
        <begin position="88"/>
        <end position="165"/>
    </location>
</feature>
<proteinExistence type="predicted"/>
<feature type="non-terminal residue" evidence="3">
    <location>
        <position position="1"/>
    </location>
</feature>
<dbReference type="PANTHER" id="PTHR33055:SF13">
    <property type="entry name" value="TRANSPOSASE"/>
    <property type="match status" value="1"/>
</dbReference>
<dbReference type="EMBL" id="BARV01009394">
    <property type="protein sequence ID" value="GAI15670.1"/>
    <property type="molecule type" value="Genomic_DNA"/>
</dbReference>
<dbReference type="GO" id="GO:0004803">
    <property type="term" value="F:transposase activity"/>
    <property type="evidence" value="ECO:0007669"/>
    <property type="project" value="InterPro"/>
</dbReference>
<feature type="coiled-coil region" evidence="1">
    <location>
        <begin position="55"/>
        <end position="82"/>
    </location>
</feature>
<gene>
    <name evidence="3" type="ORF">S06H3_18545</name>
</gene>
<dbReference type="InterPro" id="IPR047650">
    <property type="entry name" value="Transpos_IS110"/>
</dbReference>
<evidence type="ECO:0000259" key="2">
    <source>
        <dbReference type="Pfam" id="PF02371"/>
    </source>
</evidence>
<accession>X1MLU3</accession>
<evidence type="ECO:0000313" key="3">
    <source>
        <dbReference type="EMBL" id="GAI15670.1"/>
    </source>
</evidence>
<evidence type="ECO:0000256" key="1">
    <source>
        <dbReference type="SAM" id="Coils"/>
    </source>
</evidence>
<comment type="caution">
    <text evidence="3">The sequence shown here is derived from an EMBL/GenBank/DDBJ whole genome shotgun (WGS) entry which is preliminary data.</text>
</comment>
<dbReference type="PANTHER" id="PTHR33055">
    <property type="entry name" value="TRANSPOSASE FOR INSERTION SEQUENCE ELEMENT IS1111A"/>
    <property type="match status" value="1"/>
</dbReference>
<reference evidence="3" key="1">
    <citation type="journal article" date="2014" name="Front. Microbiol.">
        <title>High frequency of phylogenetically diverse reductive dehalogenase-homologous genes in deep subseafloor sedimentary metagenomes.</title>
        <authorList>
            <person name="Kawai M."/>
            <person name="Futagami T."/>
            <person name="Toyoda A."/>
            <person name="Takaki Y."/>
            <person name="Nishi S."/>
            <person name="Hori S."/>
            <person name="Arai W."/>
            <person name="Tsubouchi T."/>
            <person name="Morono Y."/>
            <person name="Uchiyama I."/>
            <person name="Ito T."/>
            <person name="Fujiyama A."/>
            <person name="Inagaki F."/>
            <person name="Takami H."/>
        </authorList>
    </citation>
    <scope>NUCLEOTIDE SEQUENCE</scope>
    <source>
        <strain evidence="3">Expedition CK06-06</strain>
    </source>
</reference>
<dbReference type="GO" id="GO:0003677">
    <property type="term" value="F:DNA binding"/>
    <property type="evidence" value="ECO:0007669"/>
    <property type="project" value="InterPro"/>
</dbReference>
<organism evidence="3">
    <name type="scientific">marine sediment metagenome</name>
    <dbReference type="NCBI Taxonomy" id="412755"/>
    <lineage>
        <taxon>unclassified sequences</taxon>
        <taxon>metagenomes</taxon>
        <taxon>ecological metagenomes</taxon>
    </lineage>
</organism>
<dbReference type="InterPro" id="IPR003346">
    <property type="entry name" value="Transposase_20"/>
</dbReference>
<keyword evidence="1" id="KW-0175">Coiled coil</keyword>